<feature type="non-terminal residue" evidence="2">
    <location>
        <position position="1"/>
    </location>
</feature>
<evidence type="ECO:0000313" key="2">
    <source>
        <dbReference type="EMBL" id="RZC36509.1"/>
    </source>
</evidence>
<dbReference type="Proteomes" id="UP000292052">
    <property type="component" value="Unassembled WGS sequence"/>
</dbReference>
<keyword evidence="1" id="KW-1133">Transmembrane helix</keyword>
<protein>
    <submittedName>
        <fullName evidence="2">Uncharacterized protein</fullName>
    </submittedName>
</protein>
<evidence type="ECO:0000256" key="1">
    <source>
        <dbReference type="SAM" id="Phobius"/>
    </source>
</evidence>
<keyword evidence="1" id="KW-0472">Membrane</keyword>
<accession>A0A482VVN6</accession>
<keyword evidence="3" id="KW-1185">Reference proteome</keyword>
<name>A0A482VVN6_ASBVE</name>
<evidence type="ECO:0000313" key="3">
    <source>
        <dbReference type="Proteomes" id="UP000292052"/>
    </source>
</evidence>
<dbReference type="OrthoDB" id="10335819at2759"/>
<organism evidence="2 3">
    <name type="scientific">Asbolus verrucosus</name>
    <name type="common">Desert ironclad beetle</name>
    <dbReference type="NCBI Taxonomy" id="1661398"/>
    <lineage>
        <taxon>Eukaryota</taxon>
        <taxon>Metazoa</taxon>
        <taxon>Ecdysozoa</taxon>
        <taxon>Arthropoda</taxon>
        <taxon>Hexapoda</taxon>
        <taxon>Insecta</taxon>
        <taxon>Pterygota</taxon>
        <taxon>Neoptera</taxon>
        <taxon>Endopterygota</taxon>
        <taxon>Coleoptera</taxon>
        <taxon>Polyphaga</taxon>
        <taxon>Cucujiformia</taxon>
        <taxon>Tenebrionidae</taxon>
        <taxon>Pimeliinae</taxon>
        <taxon>Asbolus</taxon>
    </lineage>
</organism>
<dbReference type="AlphaFoldDB" id="A0A482VVN6"/>
<reference evidence="2 3" key="1">
    <citation type="submission" date="2017-03" db="EMBL/GenBank/DDBJ databases">
        <title>Genome of the blue death feigning beetle - Asbolus verrucosus.</title>
        <authorList>
            <person name="Rider S.D."/>
        </authorList>
    </citation>
    <scope>NUCLEOTIDE SEQUENCE [LARGE SCALE GENOMIC DNA]</scope>
    <source>
        <strain evidence="2">Butters</strain>
        <tissue evidence="2">Head and leg muscle</tissue>
    </source>
</reference>
<dbReference type="EMBL" id="QDEB01061250">
    <property type="protein sequence ID" value="RZC36509.1"/>
    <property type="molecule type" value="Genomic_DNA"/>
</dbReference>
<feature type="transmembrane region" description="Helical" evidence="1">
    <location>
        <begin position="46"/>
        <end position="69"/>
    </location>
</feature>
<gene>
    <name evidence="2" type="ORF">BDFB_003302</name>
</gene>
<sequence length="91" mass="10622">AGSYYFPKVPARPKVGRVESTRFFERGRRIFAWPTRGNAWPWKPSFSFTVICCILVRFIILSNELFVLLDAQTCTFLPITRPCFVRNSFIL</sequence>
<comment type="caution">
    <text evidence="2">The sequence shown here is derived from an EMBL/GenBank/DDBJ whole genome shotgun (WGS) entry which is preliminary data.</text>
</comment>
<keyword evidence="1" id="KW-0812">Transmembrane</keyword>
<proteinExistence type="predicted"/>